<proteinExistence type="predicted"/>
<organism evidence="1 2">
    <name type="scientific">Salinibacter ruber</name>
    <dbReference type="NCBI Taxonomy" id="146919"/>
    <lineage>
        <taxon>Bacteria</taxon>
        <taxon>Pseudomonadati</taxon>
        <taxon>Rhodothermota</taxon>
        <taxon>Rhodothermia</taxon>
        <taxon>Rhodothermales</taxon>
        <taxon>Salinibacteraceae</taxon>
        <taxon>Salinibacter</taxon>
    </lineage>
</organism>
<dbReference type="Proteomes" id="UP001155110">
    <property type="component" value="Unassembled WGS sequence"/>
</dbReference>
<comment type="caution">
    <text evidence="1">The sequence shown here is derived from an EMBL/GenBank/DDBJ whole genome shotgun (WGS) entry which is preliminary data.</text>
</comment>
<dbReference type="RefSeq" id="WP_259258176.1">
    <property type="nucleotide sequence ID" value="NZ_JANTZM010000007.1"/>
</dbReference>
<dbReference type="AlphaFoldDB" id="A0AAW5P6P1"/>
<protein>
    <submittedName>
        <fullName evidence="1">Uncharacterized protein</fullName>
    </submittedName>
</protein>
<evidence type="ECO:0000313" key="2">
    <source>
        <dbReference type="Proteomes" id="UP001155110"/>
    </source>
</evidence>
<reference evidence="1" key="1">
    <citation type="submission" date="2022-08" db="EMBL/GenBank/DDBJ databases">
        <title>Genomic Encyclopedia of Type Strains, Phase V (KMG-V): Genome sequencing to study the core and pangenomes of soil and plant-associated prokaryotes.</title>
        <authorList>
            <person name="Whitman W."/>
        </authorList>
    </citation>
    <scope>NUCLEOTIDE SEQUENCE</scope>
    <source>
        <strain evidence="1">SP3002</strain>
    </source>
</reference>
<dbReference type="EMBL" id="JANTZM010000007">
    <property type="protein sequence ID" value="MCS4157667.1"/>
    <property type="molecule type" value="Genomic_DNA"/>
</dbReference>
<accession>A0AAW5P6P1</accession>
<sequence length="815" mass="88082">MIPQALRDQWTRSTVGYYWDGEKYAKAQAGEPREAIDPETGDRYILAEPQRTNECGRSSAWSNDYVVQTDAVESDTKTSVIPNKTAYEFTAQNNSPGARATQDSAGTYTNNIEVAYAILERGTANHVRFRLGDGNQGGNVAGVDYLWAEDESFSDSIGAELSTHHQRFSFDGQDLVKIVVRYDPTDQDGTDRSGNSRNLVVFLDIDENNDSVVIHHTQVEEAPFSTSPIVTGSSTVTRSNDEVSSLTAPLASGAKSVYFRVGQEAAGYGPGEGGNITNAAINLTTSGNEGSAGNGLLRPSAGVMGVSADGIIDEVINTSDSDIQGNSTTSDVDTFVIKPHKDTTGEGAIYRIYNLDVWEGERTQSEKESLRNGRPQPWLELDGETISDLNSDQLWDDNGIDPPPYQWDIAKHGTIPAKIRSAWNRSSSARRFDGSKFVSEGADVARLDYGPDGNPNGLQVEADGKTNQVSQSCDASVKNGAGELSNIADRTSIVKGETAHLIEATDDAEGPEWNFQQHSGGLEHAHFILEKSSSPASASLIRVETDGNTSDILKYDWGSYDLSNGVIPSGQLESRILSADGPNGGTLVEIFAWWDGNESFNVDGAQLDLEIWPDADGAGNGCIHHYTGFSEGPPGGSPIITDASSVTRAWDDYSIPMGDWWNTSEGTLLFDVVMTQFITLDNDSFIENSSNGTRYLDFGQSHDPRVYDSGESGTPDYPLDNIRPFQRELFGISFDESSVILSSNGKSSTASVSDAFVKKGNIRLTGGSSSYELVKLFYVPRTLTESTLNTITTPDAPEITLTDSNGINLSAYVRA</sequence>
<gene>
    <name evidence="1" type="ORF">GGP99_001631</name>
</gene>
<name>A0AAW5P6P1_9BACT</name>
<evidence type="ECO:0000313" key="1">
    <source>
        <dbReference type="EMBL" id="MCS4157667.1"/>
    </source>
</evidence>